<evidence type="ECO:0000259" key="13">
    <source>
        <dbReference type="Pfam" id="PF00593"/>
    </source>
</evidence>
<dbReference type="SUPFAM" id="SSF56935">
    <property type="entry name" value="Porins"/>
    <property type="match status" value="1"/>
</dbReference>
<evidence type="ECO:0000256" key="6">
    <source>
        <dbReference type="ARBA" id="ARBA00023004"/>
    </source>
</evidence>
<evidence type="ECO:0000256" key="3">
    <source>
        <dbReference type="ARBA" id="ARBA00022452"/>
    </source>
</evidence>
<keyword evidence="16" id="KW-1185">Reference proteome</keyword>
<accession>A0A7W2TUK7</accession>
<dbReference type="Proteomes" id="UP000539350">
    <property type="component" value="Unassembled WGS sequence"/>
</dbReference>
<proteinExistence type="inferred from homology"/>
<comment type="caution">
    <text evidence="15">The sequence shown here is derived from an EMBL/GenBank/DDBJ whole genome shotgun (WGS) entry which is preliminary data.</text>
</comment>
<dbReference type="RefSeq" id="WP_182169056.1">
    <property type="nucleotide sequence ID" value="NZ_JACFXU010000013.1"/>
</dbReference>
<organism evidence="15 16">
    <name type="scientific">Sediminihaliea albiluteola</name>
    <dbReference type="NCBI Taxonomy" id="2758564"/>
    <lineage>
        <taxon>Bacteria</taxon>
        <taxon>Pseudomonadati</taxon>
        <taxon>Pseudomonadota</taxon>
        <taxon>Gammaproteobacteria</taxon>
        <taxon>Cellvibrionales</taxon>
        <taxon>Halieaceae</taxon>
        <taxon>Sediminihaliea</taxon>
    </lineage>
</organism>
<dbReference type="InterPro" id="IPR000531">
    <property type="entry name" value="Beta-barrel_TonB"/>
</dbReference>
<evidence type="ECO:0000256" key="5">
    <source>
        <dbReference type="ARBA" id="ARBA00022692"/>
    </source>
</evidence>
<feature type="domain" description="TonB-dependent receptor-like beta-barrel" evidence="13">
    <location>
        <begin position="271"/>
        <end position="708"/>
    </location>
</feature>
<dbReference type="PANTHER" id="PTHR32552">
    <property type="entry name" value="FERRICHROME IRON RECEPTOR-RELATED"/>
    <property type="match status" value="1"/>
</dbReference>
<dbReference type="GO" id="GO:0009279">
    <property type="term" value="C:cell outer membrane"/>
    <property type="evidence" value="ECO:0007669"/>
    <property type="project" value="UniProtKB-SubCell"/>
</dbReference>
<evidence type="ECO:0000256" key="2">
    <source>
        <dbReference type="ARBA" id="ARBA00022448"/>
    </source>
</evidence>
<feature type="domain" description="TonB-dependent receptor plug" evidence="14">
    <location>
        <begin position="15"/>
        <end position="122"/>
    </location>
</feature>
<dbReference type="PROSITE" id="PS52016">
    <property type="entry name" value="TONB_DEPENDENT_REC_3"/>
    <property type="match status" value="1"/>
</dbReference>
<keyword evidence="6" id="KW-0408">Iron</keyword>
<comment type="similarity">
    <text evidence="11 12">Belongs to the TonB-dependent receptor family.</text>
</comment>
<dbReference type="InterPro" id="IPR012910">
    <property type="entry name" value="Plug_dom"/>
</dbReference>
<dbReference type="EMBL" id="JACFXU010000013">
    <property type="protein sequence ID" value="MBA6412245.1"/>
    <property type="molecule type" value="Genomic_DNA"/>
</dbReference>
<gene>
    <name evidence="15" type="ORF">H2508_03890</name>
</gene>
<dbReference type="PANTHER" id="PTHR32552:SF81">
    <property type="entry name" value="TONB-DEPENDENT OUTER MEMBRANE RECEPTOR"/>
    <property type="match status" value="1"/>
</dbReference>
<protein>
    <submittedName>
        <fullName evidence="15">TonB-dependent receptor</fullName>
    </submittedName>
</protein>
<keyword evidence="3 11" id="KW-1134">Transmembrane beta strand</keyword>
<dbReference type="InterPro" id="IPR039426">
    <property type="entry name" value="TonB-dep_rcpt-like"/>
</dbReference>
<reference evidence="15 16" key="1">
    <citation type="submission" date="2020-07" db="EMBL/GenBank/DDBJ databases">
        <title>Halieaceae bacterium, F7430, whole genome shotgun sequencing project.</title>
        <authorList>
            <person name="Jiang S."/>
            <person name="Liu Z.W."/>
            <person name="Du Z.J."/>
        </authorList>
    </citation>
    <scope>NUCLEOTIDE SEQUENCE [LARGE SCALE GENOMIC DNA]</scope>
    <source>
        <strain evidence="15 16">F7430</strain>
    </source>
</reference>
<dbReference type="Pfam" id="PF00593">
    <property type="entry name" value="TonB_dep_Rec_b-barrel"/>
    <property type="match status" value="1"/>
</dbReference>
<evidence type="ECO:0000256" key="4">
    <source>
        <dbReference type="ARBA" id="ARBA00022496"/>
    </source>
</evidence>
<evidence type="ECO:0000256" key="12">
    <source>
        <dbReference type="RuleBase" id="RU003357"/>
    </source>
</evidence>
<evidence type="ECO:0000256" key="1">
    <source>
        <dbReference type="ARBA" id="ARBA00004571"/>
    </source>
</evidence>
<keyword evidence="4" id="KW-0410">Iron transport</keyword>
<dbReference type="AlphaFoldDB" id="A0A7W2TUK7"/>
<evidence type="ECO:0000256" key="10">
    <source>
        <dbReference type="ARBA" id="ARBA00023237"/>
    </source>
</evidence>
<evidence type="ECO:0000259" key="14">
    <source>
        <dbReference type="Pfam" id="PF07715"/>
    </source>
</evidence>
<keyword evidence="8 12" id="KW-0798">TonB box</keyword>
<dbReference type="Gene3D" id="2.40.170.20">
    <property type="entry name" value="TonB-dependent receptor, beta-barrel domain"/>
    <property type="match status" value="1"/>
</dbReference>
<comment type="subcellular location">
    <subcellularLocation>
        <location evidence="1 11">Cell outer membrane</location>
        <topology evidence="1 11">Multi-pass membrane protein</topology>
    </subcellularLocation>
</comment>
<sequence length="744" mass="82245">MEEVLVTARRKVESLQSAPISVMVLDGEKLQRYGIQSVEDVSALAGGGVMMSREGTQPSLSIRGISADTTNPGFAQSVGLEVDNVFYDRAEFIIPSYLDIGSVEILKGPQAMYFGKSTVAGAIVIHTNDPTPEFESNIAVGHEFSAKQDYVEAVVSGPLLDNLNGRLALKWSESDGWLKNEAPPFAGEDWDASKEVIVRGGLAWAVADNLNVTFKSQYSEVSDDGPGTRTQAVFCRGPALGGTEITGIPSDLRVLGAAYEMTDNCKIDNKVSVYPAPPGLDYANKVYGDWEFWTNSLVVDWELNDNWDIAAITGYGSYSEKYETGLAASQGLISVHMKKHKYETISQELRVSSNFDNGLNYLFGGIYSSTDLERYADAQLFLNLPDPVTGSHNSTTSRTKSEEETVSVYGELTWDINEALTFSIGTRYTEVDLDVIRELHFVNGWFDIIGLNLWKPAGWAVNPKVKTDNWSSAATLQWTFDNGSTAFASYKEGFKPGGISITSMPNADDELADYLFDEETVDGFEIGYKGFFFDQRMSLDVIAFAYDFTDTQVNLYQPDTASFVVTNADGAETIGVEVGIGWQASQHLNIRGNATYNDGSYQDFFVECYLFQTEQQGCNPDTQLQNINGKSLPRAPEYTFGLSAYFDYPLANGANMDISIDTTWSDDFHTTVTNDPLFIQDSFWKVNAGVGFEDADRNWRISLMGRNLTNERVISSGVVRAQTTDGLVNVLRERTVTLEVRRFF</sequence>
<evidence type="ECO:0000313" key="15">
    <source>
        <dbReference type="EMBL" id="MBA6412245.1"/>
    </source>
</evidence>
<keyword evidence="10 11" id="KW-0998">Cell outer membrane</keyword>
<evidence type="ECO:0000256" key="9">
    <source>
        <dbReference type="ARBA" id="ARBA00023136"/>
    </source>
</evidence>
<keyword evidence="7" id="KW-0406">Ion transport</keyword>
<dbReference type="InterPro" id="IPR036942">
    <property type="entry name" value="Beta-barrel_TonB_sf"/>
</dbReference>
<evidence type="ECO:0000256" key="7">
    <source>
        <dbReference type="ARBA" id="ARBA00023065"/>
    </source>
</evidence>
<dbReference type="Pfam" id="PF07715">
    <property type="entry name" value="Plug"/>
    <property type="match status" value="1"/>
</dbReference>
<keyword evidence="15" id="KW-0675">Receptor</keyword>
<keyword evidence="2 11" id="KW-0813">Transport</keyword>
<keyword evidence="5 11" id="KW-0812">Transmembrane</keyword>
<keyword evidence="9 11" id="KW-0472">Membrane</keyword>
<dbReference type="GO" id="GO:0006826">
    <property type="term" value="P:iron ion transport"/>
    <property type="evidence" value="ECO:0007669"/>
    <property type="project" value="UniProtKB-KW"/>
</dbReference>
<name>A0A7W2TUK7_9GAMM</name>
<evidence type="ECO:0000256" key="8">
    <source>
        <dbReference type="ARBA" id="ARBA00023077"/>
    </source>
</evidence>
<evidence type="ECO:0000256" key="11">
    <source>
        <dbReference type="PROSITE-ProRule" id="PRU01360"/>
    </source>
</evidence>
<evidence type="ECO:0000313" key="16">
    <source>
        <dbReference type="Proteomes" id="UP000539350"/>
    </source>
</evidence>